<dbReference type="EMBL" id="BAAAQN010000004">
    <property type="protein sequence ID" value="GAA2016988.1"/>
    <property type="molecule type" value="Genomic_DNA"/>
</dbReference>
<protein>
    <recommendedName>
        <fullName evidence="3">Peptide chain release factor subunit 1</fullName>
    </recommendedName>
</protein>
<dbReference type="Proteomes" id="UP001500751">
    <property type="component" value="Unassembled WGS sequence"/>
</dbReference>
<proteinExistence type="predicted"/>
<gene>
    <name evidence="1" type="ORF">GCM10009839_10930</name>
</gene>
<reference evidence="1 2" key="1">
    <citation type="journal article" date="2019" name="Int. J. Syst. Evol. Microbiol.">
        <title>The Global Catalogue of Microorganisms (GCM) 10K type strain sequencing project: providing services to taxonomists for standard genome sequencing and annotation.</title>
        <authorList>
            <consortium name="The Broad Institute Genomics Platform"/>
            <consortium name="The Broad Institute Genome Sequencing Center for Infectious Disease"/>
            <person name="Wu L."/>
            <person name="Ma J."/>
        </authorList>
    </citation>
    <scope>NUCLEOTIDE SEQUENCE [LARGE SCALE GENOMIC DNA]</scope>
    <source>
        <strain evidence="1 2">JCM 16014</strain>
    </source>
</reference>
<dbReference type="SUPFAM" id="SSF55315">
    <property type="entry name" value="L30e-like"/>
    <property type="match status" value="1"/>
</dbReference>
<dbReference type="InterPro" id="IPR029064">
    <property type="entry name" value="Ribosomal_eL30-like_sf"/>
</dbReference>
<comment type="caution">
    <text evidence="1">The sequence shown here is derived from an EMBL/GenBank/DDBJ whole genome shotgun (WGS) entry which is preliminary data.</text>
</comment>
<accession>A0ABN2TQV6</accession>
<dbReference type="RefSeq" id="WP_344664374.1">
    <property type="nucleotide sequence ID" value="NZ_BAAAQN010000004.1"/>
</dbReference>
<keyword evidence="2" id="KW-1185">Reference proteome</keyword>
<evidence type="ECO:0000313" key="2">
    <source>
        <dbReference type="Proteomes" id="UP001500751"/>
    </source>
</evidence>
<evidence type="ECO:0000313" key="1">
    <source>
        <dbReference type="EMBL" id="GAA2016988.1"/>
    </source>
</evidence>
<dbReference type="Gene3D" id="3.30.1330.30">
    <property type="match status" value="1"/>
</dbReference>
<organism evidence="1 2">
    <name type="scientific">Catenulispora yoronensis</name>
    <dbReference type="NCBI Taxonomy" id="450799"/>
    <lineage>
        <taxon>Bacteria</taxon>
        <taxon>Bacillati</taxon>
        <taxon>Actinomycetota</taxon>
        <taxon>Actinomycetes</taxon>
        <taxon>Catenulisporales</taxon>
        <taxon>Catenulisporaceae</taxon>
        <taxon>Catenulispora</taxon>
    </lineage>
</organism>
<dbReference type="InterPro" id="IPR041289">
    <property type="entry name" value="Bact_RF_family3"/>
</dbReference>
<dbReference type="Pfam" id="PF18845">
    <property type="entry name" value="baeRF_family3"/>
    <property type="match status" value="1"/>
</dbReference>
<sequence>MDISELTPEILAELRTPRPYPAVTLVLPADPKEPFGEKTRITLRGLCTEAQRRLAEDPDVERDVRLTLRDEKLDPDAILDLVDPSVPAGELVVHVSAADPTRLWQVPTGADATLRAEFSDVFLTRYLVAAEQRSWPYLVLVLDQEVCRLHRGSAEELREVKEHGFPDTPAIPSPEDAVPGAIPRAEPYEAHEEYVRQYLRVVDTHLGQALKVHDGLPLFVVGGEKILSSFLDLTAYRDVVAGTLPLTGMDKDSPSDLAKRIAPEVGRHRAGQVAAALTELEDSRSQNRYAGGPAEVWTAVADKRVHRLVLEEGLLLAGKVGGDGRELATLPFPEPVTLPQPKEDIEPPAIGVHTDIVEQLVENSMESGARVLFVPDGTLREAGGVAAVLRY</sequence>
<evidence type="ECO:0008006" key="3">
    <source>
        <dbReference type="Google" id="ProtNLM"/>
    </source>
</evidence>
<name>A0ABN2TQV6_9ACTN</name>